<organism evidence="3 4">
    <name type="scientific">Cladorrhinum samala</name>
    <dbReference type="NCBI Taxonomy" id="585594"/>
    <lineage>
        <taxon>Eukaryota</taxon>
        <taxon>Fungi</taxon>
        <taxon>Dikarya</taxon>
        <taxon>Ascomycota</taxon>
        <taxon>Pezizomycotina</taxon>
        <taxon>Sordariomycetes</taxon>
        <taxon>Sordariomycetidae</taxon>
        <taxon>Sordariales</taxon>
        <taxon>Podosporaceae</taxon>
        <taxon>Cladorrhinum</taxon>
    </lineage>
</organism>
<evidence type="ECO:0000313" key="3">
    <source>
        <dbReference type="EMBL" id="KAK4460932.1"/>
    </source>
</evidence>
<dbReference type="Proteomes" id="UP001321749">
    <property type="component" value="Unassembled WGS sequence"/>
</dbReference>
<feature type="chain" id="PRO_5044024078" evidence="1">
    <location>
        <begin position="22"/>
        <end position="623"/>
    </location>
</feature>
<evidence type="ECO:0000259" key="2">
    <source>
        <dbReference type="Pfam" id="PF00135"/>
    </source>
</evidence>
<reference evidence="3" key="2">
    <citation type="submission" date="2023-06" db="EMBL/GenBank/DDBJ databases">
        <authorList>
            <consortium name="Lawrence Berkeley National Laboratory"/>
            <person name="Mondo S.J."/>
            <person name="Hensen N."/>
            <person name="Bonometti L."/>
            <person name="Westerberg I."/>
            <person name="Brannstrom I.O."/>
            <person name="Guillou S."/>
            <person name="Cros-Aarteil S."/>
            <person name="Calhoun S."/>
            <person name="Haridas S."/>
            <person name="Kuo A."/>
            <person name="Pangilinan J."/>
            <person name="Riley R."/>
            <person name="Labutti K."/>
            <person name="Andreopoulos B."/>
            <person name="Lipzen A."/>
            <person name="Chen C."/>
            <person name="Yanf M."/>
            <person name="Daum C."/>
            <person name="Ng V."/>
            <person name="Clum A."/>
            <person name="Steindorff A."/>
            <person name="Ohm R."/>
            <person name="Martin F."/>
            <person name="Silar P."/>
            <person name="Natvig D."/>
            <person name="Lalanne C."/>
            <person name="Gautier V."/>
            <person name="Ament-Velasquez S.L."/>
            <person name="Kruys A."/>
            <person name="Hutchinson M.I."/>
            <person name="Powell A.J."/>
            <person name="Barry K."/>
            <person name="Miller A.N."/>
            <person name="Grigoriev I.V."/>
            <person name="Debuchy R."/>
            <person name="Gladieux P."/>
            <person name="Thoren M.H."/>
            <person name="Johannesson H."/>
        </authorList>
    </citation>
    <scope>NUCLEOTIDE SEQUENCE</scope>
    <source>
        <strain evidence="3">PSN324</strain>
    </source>
</reference>
<name>A0AAV9HK08_9PEZI</name>
<dbReference type="AlphaFoldDB" id="A0AAV9HK08"/>
<dbReference type="InterPro" id="IPR019819">
    <property type="entry name" value="Carboxylesterase_B_CS"/>
</dbReference>
<dbReference type="InterPro" id="IPR050309">
    <property type="entry name" value="Type-B_Carboxylest/Lipase"/>
</dbReference>
<reference evidence="3" key="1">
    <citation type="journal article" date="2023" name="Mol. Phylogenet. Evol.">
        <title>Genome-scale phylogeny and comparative genomics of the fungal order Sordariales.</title>
        <authorList>
            <person name="Hensen N."/>
            <person name="Bonometti L."/>
            <person name="Westerberg I."/>
            <person name="Brannstrom I.O."/>
            <person name="Guillou S."/>
            <person name="Cros-Aarteil S."/>
            <person name="Calhoun S."/>
            <person name="Haridas S."/>
            <person name="Kuo A."/>
            <person name="Mondo S."/>
            <person name="Pangilinan J."/>
            <person name="Riley R."/>
            <person name="LaButti K."/>
            <person name="Andreopoulos B."/>
            <person name="Lipzen A."/>
            <person name="Chen C."/>
            <person name="Yan M."/>
            <person name="Daum C."/>
            <person name="Ng V."/>
            <person name="Clum A."/>
            <person name="Steindorff A."/>
            <person name="Ohm R.A."/>
            <person name="Martin F."/>
            <person name="Silar P."/>
            <person name="Natvig D.O."/>
            <person name="Lalanne C."/>
            <person name="Gautier V."/>
            <person name="Ament-Velasquez S.L."/>
            <person name="Kruys A."/>
            <person name="Hutchinson M.I."/>
            <person name="Powell A.J."/>
            <person name="Barry K."/>
            <person name="Miller A.N."/>
            <person name="Grigoriev I.V."/>
            <person name="Debuchy R."/>
            <person name="Gladieux P."/>
            <person name="Hiltunen Thoren M."/>
            <person name="Johannesson H."/>
        </authorList>
    </citation>
    <scope>NUCLEOTIDE SEQUENCE</scope>
    <source>
        <strain evidence="3">PSN324</strain>
    </source>
</reference>
<dbReference type="InterPro" id="IPR002018">
    <property type="entry name" value="CarbesteraseB"/>
</dbReference>
<dbReference type="PROSITE" id="PS00941">
    <property type="entry name" value="CARBOXYLESTERASE_B_2"/>
    <property type="match status" value="1"/>
</dbReference>
<evidence type="ECO:0000313" key="4">
    <source>
        <dbReference type="Proteomes" id="UP001321749"/>
    </source>
</evidence>
<evidence type="ECO:0000256" key="1">
    <source>
        <dbReference type="SAM" id="SignalP"/>
    </source>
</evidence>
<dbReference type="Pfam" id="PF00135">
    <property type="entry name" value="COesterase"/>
    <property type="match status" value="1"/>
</dbReference>
<proteinExistence type="predicted"/>
<dbReference type="PANTHER" id="PTHR11559">
    <property type="entry name" value="CARBOXYLESTERASE"/>
    <property type="match status" value="1"/>
</dbReference>
<keyword evidence="4" id="KW-1185">Reference proteome</keyword>
<dbReference type="SUPFAM" id="SSF53474">
    <property type="entry name" value="alpha/beta-Hydrolases"/>
    <property type="match status" value="1"/>
</dbReference>
<gene>
    <name evidence="3" type="ORF">QBC42DRAFT_347591</name>
</gene>
<dbReference type="Gene3D" id="3.40.50.1820">
    <property type="entry name" value="alpha/beta hydrolase"/>
    <property type="match status" value="1"/>
</dbReference>
<dbReference type="InterPro" id="IPR029058">
    <property type="entry name" value="AB_hydrolase_fold"/>
</dbReference>
<dbReference type="EMBL" id="MU865001">
    <property type="protein sequence ID" value="KAK4460932.1"/>
    <property type="molecule type" value="Genomic_DNA"/>
</dbReference>
<accession>A0AAV9HK08</accession>
<feature type="signal peptide" evidence="1">
    <location>
        <begin position="1"/>
        <end position="21"/>
    </location>
</feature>
<feature type="domain" description="Carboxylesterase type B" evidence="2">
    <location>
        <begin position="52"/>
        <end position="542"/>
    </location>
</feature>
<comment type="caution">
    <text evidence="3">The sequence shown here is derived from an EMBL/GenBank/DDBJ whole genome shotgun (WGS) entry which is preliminary data.</text>
</comment>
<sequence length="623" mass="67382">MASHPLLACFCLLAWGWLALCSPVKLGVTFETRSSLPILNLPYASYRAAQYREKSDVYVWRNIRFAAPPVGNLRWAKPAPPLPETKLQDGSYGPKCIQSAPNGLNLLGPGNGSPIGAAINQFLGGIPIPIFSGGNEDCLFLDVYVPGKALKNPSTKLPVVAWIYGGAFAFGSKDFTAPDLLPFYDGAGMIEQSGNNMIFVTMNYRMGSYGFLAGTTMEKDGQPNAGLWDQRAALQWVQDHIHLLGGDSTKVTAMGESAGASSILHHLVAQGGTLDPLFSKAILQSPAYQQMWDRAGTVEDTFQDFATLAGCKGKGLSCLRAADPEVLLKANTALNLKQLPGTFAVGPTPDGNFIRQPPVLELALGKFWKIESLVISHTADEAGVFMAGSIQTDAQFTNFLTKLFPNSTIAAGINKRVEAFYPPVNTPGKKSKYPSQTARYTDFIQQSCFTCSVRYLTEAFTPSKTYLLQYNPLPFAPFNQHGSDLLATFFSSGSTPSILDDLAGFVFPLFKGVSTALQTYFASYITTGDPNTLRKVIHIPPMIRWDHPKNDKQSLEGVLEFGALGIGMVSDKTNEKEPCEFWKKFAAAVTVLGGYAPPGEVVQQDWVQVEGGDGASKNYVGGN</sequence>
<protein>
    <submittedName>
        <fullName evidence="3">Lipase 2</fullName>
    </submittedName>
</protein>
<keyword evidence="1" id="KW-0732">Signal</keyword>